<dbReference type="InterPro" id="IPR042403">
    <property type="entry name" value="Spt21/Ams2"/>
</dbReference>
<dbReference type="VEuPathDB" id="FungiDB:TAPDE_000769"/>
<keyword evidence="5" id="KW-1185">Reference proteome</keyword>
<dbReference type="Gene3D" id="3.30.50.10">
    <property type="entry name" value="Erythroid Transcription Factor GATA-1, subunit A"/>
    <property type="match status" value="1"/>
</dbReference>
<name>R4XCP8_TAPDE</name>
<dbReference type="SMART" id="SM00401">
    <property type="entry name" value="ZnF_GATA"/>
    <property type="match status" value="1"/>
</dbReference>
<accession>R4XCP8</accession>
<feature type="compositionally biased region" description="Polar residues" evidence="2">
    <location>
        <begin position="204"/>
        <end position="216"/>
    </location>
</feature>
<dbReference type="Proteomes" id="UP000013776">
    <property type="component" value="Unassembled WGS sequence"/>
</dbReference>
<keyword evidence="1" id="KW-0863">Zinc-finger</keyword>
<dbReference type="STRING" id="1097556.R4XCP8"/>
<dbReference type="PROSITE" id="PS50114">
    <property type="entry name" value="GATA_ZN_FINGER_2"/>
    <property type="match status" value="1"/>
</dbReference>
<keyword evidence="1" id="KW-0862">Zinc</keyword>
<dbReference type="AlphaFoldDB" id="R4XCP8"/>
<feature type="compositionally biased region" description="Low complexity" evidence="2">
    <location>
        <begin position="231"/>
        <end position="240"/>
    </location>
</feature>
<dbReference type="InterPro" id="IPR057725">
    <property type="entry name" value="Ams2-SPT21_N"/>
</dbReference>
<feature type="region of interest" description="Disordered" evidence="2">
    <location>
        <begin position="163"/>
        <end position="184"/>
    </location>
</feature>
<comment type="caution">
    <text evidence="4">The sequence shown here is derived from an EMBL/GenBank/DDBJ whole genome shotgun (WGS) entry which is preliminary data.</text>
</comment>
<reference evidence="4 5" key="1">
    <citation type="journal article" date="2013" name="MBio">
        <title>Genome sequencing of the plant pathogen Taphrina deformans, the causal agent of peach leaf curl.</title>
        <authorList>
            <person name="Cisse O.H."/>
            <person name="Almeida J.M.G.C.F."/>
            <person name="Fonseca A."/>
            <person name="Kumar A.A."/>
            <person name="Salojaervi J."/>
            <person name="Overmyer K."/>
            <person name="Hauser P.M."/>
            <person name="Pagni M."/>
        </authorList>
    </citation>
    <scope>NUCLEOTIDE SEQUENCE [LARGE SCALE GENOMIC DNA]</scope>
    <source>
        <strain evidence="5">PYCC 5710 / ATCC 11124 / CBS 356.35 / IMI 108563 / JCM 9778 / NBRC 8474</strain>
    </source>
</reference>
<protein>
    <submittedName>
        <fullName evidence="4">GATA transcription factor</fullName>
    </submittedName>
</protein>
<dbReference type="GO" id="GO:0030466">
    <property type="term" value="P:silent mating-type cassette heterochromatin formation"/>
    <property type="evidence" value="ECO:0007669"/>
    <property type="project" value="TreeGrafter"/>
</dbReference>
<keyword evidence="1" id="KW-0479">Metal-binding</keyword>
<dbReference type="Pfam" id="PF25823">
    <property type="entry name" value="Ams2-SPT21_N"/>
    <property type="match status" value="1"/>
</dbReference>
<organism evidence="4 5">
    <name type="scientific">Taphrina deformans (strain PYCC 5710 / ATCC 11124 / CBS 356.35 / IMI 108563 / JCM 9778 / NBRC 8474)</name>
    <name type="common">Peach leaf curl fungus</name>
    <name type="synonym">Lalaria deformans</name>
    <dbReference type="NCBI Taxonomy" id="1097556"/>
    <lineage>
        <taxon>Eukaryota</taxon>
        <taxon>Fungi</taxon>
        <taxon>Dikarya</taxon>
        <taxon>Ascomycota</taxon>
        <taxon>Taphrinomycotina</taxon>
        <taxon>Taphrinomycetes</taxon>
        <taxon>Taphrinales</taxon>
        <taxon>Taphrinaceae</taxon>
        <taxon>Taphrina</taxon>
    </lineage>
</organism>
<dbReference type="GO" id="GO:0006357">
    <property type="term" value="P:regulation of transcription by RNA polymerase II"/>
    <property type="evidence" value="ECO:0007669"/>
    <property type="project" value="TreeGrafter"/>
</dbReference>
<dbReference type="PANTHER" id="PTHR39147">
    <property type="entry name" value="PROTEIN SPT21"/>
    <property type="match status" value="1"/>
</dbReference>
<proteinExistence type="predicted"/>
<gene>
    <name evidence="4" type="ORF">TAPDE_000769</name>
</gene>
<dbReference type="SUPFAM" id="SSF57716">
    <property type="entry name" value="Glucocorticoid receptor-like (DNA-binding domain)"/>
    <property type="match status" value="1"/>
</dbReference>
<feature type="compositionally biased region" description="Pro residues" evidence="2">
    <location>
        <begin position="268"/>
        <end position="279"/>
    </location>
</feature>
<dbReference type="GO" id="GO:0043565">
    <property type="term" value="F:sequence-specific DNA binding"/>
    <property type="evidence" value="ECO:0007669"/>
    <property type="project" value="InterPro"/>
</dbReference>
<feature type="region of interest" description="Disordered" evidence="2">
    <location>
        <begin position="328"/>
        <end position="353"/>
    </location>
</feature>
<dbReference type="InterPro" id="IPR000679">
    <property type="entry name" value="Znf_GATA"/>
</dbReference>
<feature type="region of interest" description="Disordered" evidence="2">
    <location>
        <begin position="509"/>
        <end position="552"/>
    </location>
</feature>
<feature type="domain" description="GATA-type" evidence="3">
    <location>
        <begin position="454"/>
        <end position="509"/>
    </location>
</feature>
<feature type="region of interest" description="Disordered" evidence="2">
    <location>
        <begin position="199"/>
        <end position="311"/>
    </location>
</feature>
<evidence type="ECO:0000313" key="4">
    <source>
        <dbReference type="EMBL" id="CCG81080.1"/>
    </source>
</evidence>
<dbReference type="PANTHER" id="PTHR39147:SF1">
    <property type="entry name" value="PROTEIN SPT21"/>
    <property type="match status" value="1"/>
</dbReference>
<evidence type="ECO:0000256" key="1">
    <source>
        <dbReference type="PROSITE-ProRule" id="PRU00094"/>
    </source>
</evidence>
<feature type="compositionally biased region" description="Polar residues" evidence="2">
    <location>
        <begin position="241"/>
        <end position="262"/>
    </location>
</feature>
<dbReference type="OrthoDB" id="3199820at2759"/>
<evidence type="ECO:0000259" key="3">
    <source>
        <dbReference type="PROSITE" id="PS50114"/>
    </source>
</evidence>
<dbReference type="GO" id="GO:0008270">
    <property type="term" value="F:zinc ion binding"/>
    <property type="evidence" value="ECO:0007669"/>
    <property type="project" value="UniProtKB-KW"/>
</dbReference>
<evidence type="ECO:0000313" key="5">
    <source>
        <dbReference type="Proteomes" id="UP000013776"/>
    </source>
</evidence>
<dbReference type="GO" id="GO:0000183">
    <property type="term" value="P:rDNA heterochromatin formation"/>
    <property type="evidence" value="ECO:0007669"/>
    <property type="project" value="TreeGrafter"/>
</dbReference>
<dbReference type="EMBL" id="CAHR02000025">
    <property type="protein sequence ID" value="CCG81080.1"/>
    <property type="molecule type" value="Genomic_DNA"/>
</dbReference>
<dbReference type="eggNOG" id="ENOG502QUGJ">
    <property type="taxonomic scope" value="Eukaryota"/>
</dbReference>
<evidence type="ECO:0000256" key="2">
    <source>
        <dbReference type="SAM" id="MobiDB-lite"/>
    </source>
</evidence>
<dbReference type="InterPro" id="IPR013088">
    <property type="entry name" value="Znf_NHR/GATA"/>
</dbReference>
<dbReference type="CDD" id="cd00202">
    <property type="entry name" value="ZnF_GATA"/>
    <property type="match status" value="1"/>
</dbReference>
<sequence>MTEKLNATLKVYYLFNETKCLARGGTVAATPIAPGADVATIDLRTCALAVCSSSPELIGDKSIDYSLYTLDATEGIENDLYEGQGLLSWGLSQPARLAKVVTGFVKPSLSGTVLEVRMKLSQVVQSSQQDFITAMQSFERISRTLPATFDYSNWNEFMKHTTGNTLQAPNANSNSSGPVAQTSRNGHIAQVNTLQKARELAGRQNPQSMSAQLKTARQQQSSQQRHARMIAQQAAATQATNNHNFIQTQQSQQKRVTSTESDGTPGGPASPPLPTPSSPPQMKIFAPPPTAIARSNSLPMHSAGEPVNSLPSLTKFTSLECADITNESGMRGTKRKASELSTGNNRAPTRGVNFSPAKAINAAKNNIGAIQQLFKAKSPGNTMPGPNTTVLDKLQELNDSTTPGVLSMPRPPLVKEDSAISASSTLPGPNLKTLQRNDAELLRALEDGQPIKFCYNCGNIQTRGNWRQLEVHGKKHNLCNACGVYWKTKHRMRPEKLWDRNRSVGDQSKVEFPTAIPVDSRGKIGEPSSAPLTSEPDRYGPTPARTSPARPIERQAMQQLTRATRSSPAPVSSASQKLRFAALGSQARPGAGDGRPRTPTRETLHELHINTPPAMPSPSPASGNGIEDLVALLQTPKKSFSSKIMSSPSPWRSMFTLLDDAQKDGPQSPSRYKLDKLLEDLGMTNGTGANQFDFNTIANFSLSPNANNNIDSLASFMSSPPGMGVFTSSAGMENDNSTPEDLSLPLSAHKNGGGLMATPKKSTIKQQQEHFEEGDSLFTPKRYQTRSQPTSVKRDVVRSAGTSCGEEVFGGAL</sequence>